<accession>A0A7C9LJN7</accession>
<proteinExistence type="predicted"/>
<name>A0A7C9LJN7_9DEIO</name>
<comment type="caution">
    <text evidence="1">The sequence shown here is derived from an EMBL/GenBank/DDBJ whole genome shotgun (WGS) entry which is preliminary data.</text>
</comment>
<keyword evidence="2" id="KW-1185">Reference proteome</keyword>
<sequence length="96" mass="11129">MSGIAHARQSSELVFIWSVYTVKRLSIGRSPFRYASGFLLTGIHSRTYAGPQRRTERDTYPDIAECRPDRHAQGHADAKTQRELRFWCHITRYDSS</sequence>
<organism evidence="1 2">
    <name type="scientific">Deinococcus arboris</name>
    <dbReference type="NCBI Taxonomy" id="2682977"/>
    <lineage>
        <taxon>Bacteria</taxon>
        <taxon>Thermotogati</taxon>
        <taxon>Deinococcota</taxon>
        <taxon>Deinococci</taxon>
        <taxon>Deinococcales</taxon>
        <taxon>Deinococcaceae</taxon>
        <taxon>Deinococcus</taxon>
    </lineage>
</organism>
<gene>
    <name evidence="1" type="ORF">GO986_00120</name>
</gene>
<evidence type="ECO:0000313" key="1">
    <source>
        <dbReference type="EMBL" id="MVN85177.1"/>
    </source>
</evidence>
<protein>
    <submittedName>
        <fullName evidence="1">Uncharacterized protein</fullName>
    </submittedName>
</protein>
<reference evidence="1 2" key="1">
    <citation type="submission" date="2019-12" db="EMBL/GenBank/DDBJ databases">
        <title>Deinococcus sp. HMF7620 Genome sequencing and assembly.</title>
        <authorList>
            <person name="Kang H."/>
            <person name="Kim H."/>
            <person name="Joh K."/>
        </authorList>
    </citation>
    <scope>NUCLEOTIDE SEQUENCE [LARGE SCALE GENOMIC DNA]</scope>
    <source>
        <strain evidence="1 2">HMF7620</strain>
    </source>
</reference>
<dbReference type="AlphaFoldDB" id="A0A7C9LJN7"/>
<dbReference type="Proteomes" id="UP000483286">
    <property type="component" value="Unassembled WGS sequence"/>
</dbReference>
<dbReference type="RefSeq" id="WP_157457207.1">
    <property type="nucleotide sequence ID" value="NZ_WQLB01000001.1"/>
</dbReference>
<evidence type="ECO:0000313" key="2">
    <source>
        <dbReference type="Proteomes" id="UP000483286"/>
    </source>
</evidence>
<dbReference type="EMBL" id="WQLB01000001">
    <property type="protein sequence ID" value="MVN85177.1"/>
    <property type="molecule type" value="Genomic_DNA"/>
</dbReference>